<dbReference type="EMBL" id="JBHSOG010000031">
    <property type="protein sequence ID" value="MFC5769684.1"/>
    <property type="molecule type" value="Genomic_DNA"/>
</dbReference>
<keyword evidence="3" id="KW-1185">Reference proteome</keyword>
<name>A0ABW1AR91_9RHOO</name>
<dbReference type="CDD" id="cd07262">
    <property type="entry name" value="VOC_like"/>
    <property type="match status" value="1"/>
</dbReference>
<accession>A0ABW1AR91</accession>
<protein>
    <submittedName>
        <fullName evidence="2">VOC family protein</fullName>
    </submittedName>
</protein>
<reference evidence="3" key="1">
    <citation type="journal article" date="2019" name="Int. J. Syst. Evol. Microbiol.">
        <title>The Global Catalogue of Microorganisms (GCM) 10K type strain sequencing project: providing services to taxonomists for standard genome sequencing and annotation.</title>
        <authorList>
            <consortium name="The Broad Institute Genomics Platform"/>
            <consortium name="The Broad Institute Genome Sequencing Center for Infectious Disease"/>
            <person name="Wu L."/>
            <person name="Ma J."/>
        </authorList>
    </citation>
    <scope>NUCLEOTIDE SEQUENCE [LARGE SCALE GENOMIC DNA]</scope>
    <source>
        <strain evidence="3">SHR3</strain>
    </source>
</reference>
<organism evidence="2 3">
    <name type="scientific">Thauera sinica</name>
    <dbReference type="NCBI Taxonomy" id="2665146"/>
    <lineage>
        <taxon>Bacteria</taxon>
        <taxon>Pseudomonadati</taxon>
        <taxon>Pseudomonadota</taxon>
        <taxon>Betaproteobacteria</taxon>
        <taxon>Rhodocyclales</taxon>
        <taxon>Zoogloeaceae</taxon>
        <taxon>Thauera</taxon>
    </lineage>
</organism>
<proteinExistence type="predicted"/>
<feature type="domain" description="VOC" evidence="1">
    <location>
        <begin position="3"/>
        <end position="124"/>
    </location>
</feature>
<gene>
    <name evidence="2" type="ORF">ACFPTN_09890</name>
</gene>
<dbReference type="Pfam" id="PF00903">
    <property type="entry name" value="Glyoxalase"/>
    <property type="match status" value="1"/>
</dbReference>
<sequence>MSIFTHVTLGTRDIARAKTFYDQVLDPLQFKCLLEVEGKACGWGIEAPQFMILYPRNGEPATTGNGMTIGLAAPTRAAVREFHRRALELGGTCEGAPGPRPFAPHAYAAYIRDLDGNKLVASCRKSEEEG</sequence>
<dbReference type="PROSITE" id="PS51819">
    <property type="entry name" value="VOC"/>
    <property type="match status" value="1"/>
</dbReference>
<evidence type="ECO:0000313" key="2">
    <source>
        <dbReference type="EMBL" id="MFC5769684.1"/>
    </source>
</evidence>
<evidence type="ECO:0000313" key="3">
    <source>
        <dbReference type="Proteomes" id="UP001595974"/>
    </source>
</evidence>
<dbReference type="RefSeq" id="WP_096447446.1">
    <property type="nucleotide sequence ID" value="NZ_JBHSOG010000031.1"/>
</dbReference>
<evidence type="ECO:0000259" key="1">
    <source>
        <dbReference type="PROSITE" id="PS51819"/>
    </source>
</evidence>
<dbReference type="PANTHER" id="PTHR35006">
    <property type="entry name" value="GLYOXALASE FAMILY PROTEIN (AFU_ORTHOLOGUE AFUA_5G14830)"/>
    <property type="match status" value="1"/>
</dbReference>
<dbReference type="InterPro" id="IPR004360">
    <property type="entry name" value="Glyas_Fos-R_dOase_dom"/>
</dbReference>
<dbReference type="SUPFAM" id="SSF54593">
    <property type="entry name" value="Glyoxalase/Bleomycin resistance protein/Dihydroxybiphenyl dioxygenase"/>
    <property type="match status" value="1"/>
</dbReference>
<dbReference type="PANTHER" id="PTHR35006:SF1">
    <property type="entry name" value="BLL2941 PROTEIN"/>
    <property type="match status" value="1"/>
</dbReference>
<dbReference type="Proteomes" id="UP001595974">
    <property type="component" value="Unassembled WGS sequence"/>
</dbReference>
<dbReference type="Gene3D" id="3.10.180.10">
    <property type="entry name" value="2,3-Dihydroxybiphenyl 1,2-Dioxygenase, domain 1"/>
    <property type="match status" value="1"/>
</dbReference>
<dbReference type="InterPro" id="IPR029068">
    <property type="entry name" value="Glyas_Bleomycin-R_OHBP_Dase"/>
</dbReference>
<dbReference type="InterPro" id="IPR037523">
    <property type="entry name" value="VOC_core"/>
</dbReference>
<comment type="caution">
    <text evidence="2">The sequence shown here is derived from an EMBL/GenBank/DDBJ whole genome shotgun (WGS) entry which is preliminary data.</text>
</comment>